<dbReference type="Pfam" id="PF13470">
    <property type="entry name" value="PIN_3"/>
    <property type="match status" value="1"/>
</dbReference>
<evidence type="ECO:0000259" key="1">
    <source>
        <dbReference type="Pfam" id="PF13470"/>
    </source>
</evidence>
<reference evidence="2" key="1">
    <citation type="submission" date="2021-10" db="EMBL/GenBank/DDBJ databases">
        <title>Anaerobic single-cell dispensing facilitates the cultivation of human gut bacteria.</title>
        <authorList>
            <person name="Afrizal A."/>
        </authorList>
    </citation>
    <scope>NUCLEOTIDE SEQUENCE</scope>
    <source>
        <strain evidence="2">CLA-AA-H250</strain>
    </source>
</reference>
<dbReference type="SUPFAM" id="SSF88723">
    <property type="entry name" value="PIN domain-like"/>
    <property type="match status" value="1"/>
</dbReference>
<name>A0AAE3DIH7_9FIRM</name>
<dbReference type="EMBL" id="JAJEQC010000005">
    <property type="protein sequence ID" value="MCC2136592.1"/>
    <property type="molecule type" value="Genomic_DNA"/>
</dbReference>
<evidence type="ECO:0000313" key="3">
    <source>
        <dbReference type="Proteomes" id="UP001199424"/>
    </source>
</evidence>
<proteinExistence type="predicted"/>
<feature type="domain" description="PIN" evidence="1">
    <location>
        <begin position="2"/>
        <end position="116"/>
    </location>
</feature>
<protein>
    <submittedName>
        <fullName evidence="2">PIN domain-containing protein</fullName>
    </submittedName>
</protein>
<gene>
    <name evidence="2" type="ORF">LKD31_06135</name>
</gene>
<dbReference type="RefSeq" id="WP_308449053.1">
    <property type="nucleotide sequence ID" value="NZ_JAJEQC010000005.1"/>
</dbReference>
<comment type="caution">
    <text evidence="2">The sequence shown here is derived from an EMBL/GenBank/DDBJ whole genome shotgun (WGS) entry which is preliminary data.</text>
</comment>
<dbReference type="AlphaFoldDB" id="A0AAE3DIH7"/>
<dbReference type="Proteomes" id="UP001199424">
    <property type="component" value="Unassembled WGS sequence"/>
</dbReference>
<accession>A0AAE3DIH7</accession>
<sequence>MKLLIDANILLDVLQNRENFVRASSMVWKLCETEQAKGYISALTFANLVYIMRKEMDAQRIEEVLHMLSLIFEFAELNDSDLFRAAALQWPDFEDAVQSVTAERIHADYIITRNVRDFSRSKVIAFTPDELLARL</sequence>
<evidence type="ECO:0000313" key="2">
    <source>
        <dbReference type="EMBL" id="MCC2136592.1"/>
    </source>
</evidence>
<dbReference type="InterPro" id="IPR002716">
    <property type="entry name" value="PIN_dom"/>
</dbReference>
<dbReference type="Gene3D" id="3.40.50.1010">
    <property type="entry name" value="5'-nuclease"/>
    <property type="match status" value="1"/>
</dbReference>
<organism evidence="2 3">
    <name type="scientific">Hominenteromicrobium mulieris</name>
    <dbReference type="NCBI Taxonomy" id="2885357"/>
    <lineage>
        <taxon>Bacteria</taxon>
        <taxon>Bacillati</taxon>
        <taxon>Bacillota</taxon>
        <taxon>Clostridia</taxon>
        <taxon>Eubacteriales</taxon>
        <taxon>Oscillospiraceae</taxon>
        <taxon>Hominenteromicrobium</taxon>
    </lineage>
</organism>
<keyword evidence="3" id="KW-1185">Reference proteome</keyword>
<dbReference type="InterPro" id="IPR029060">
    <property type="entry name" value="PIN-like_dom_sf"/>
</dbReference>